<dbReference type="PATRIC" id="fig|269796.9.peg.2607"/>
<dbReference type="EnsemblBacteria" id="ABC23302">
    <property type="protein sequence ID" value="ABC23302"/>
    <property type="gene ID" value="Rru_A2502"/>
</dbReference>
<dbReference type="GO" id="GO:0005886">
    <property type="term" value="C:plasma membrane"/>
    <property type="evidence" value="ECO:0007669"/>
    <property type="project" value="TreeGrafter"/>
</dbReference>
<keyword evidence="2" id="KW-1133">Transmembrane helix</keyword>
<keyword evidence="2" id="KW-0812">Transmembrane</keyword>
<evidence type="ECO:0000313" key="4">
    <source>
        <dbReference type="Proteomes" id="UP000001929"/>
    </source>
</evidence>
<evidence type="ECO:0000313" key="3">
    <source>
        <dbReference type="EMBL" id="ABC23302.1"/>
    </source>
</evidence>
<name>Q2RRE3_RHORT</name>
<evidence type="ECO:0000256" key="2">
    <source>
        <dbReference type="SAM" id="Phobius"/>
    </source>
</evidence>
<dbReference type="Pfam" id="PF04304">
    <property type="entry name" value="DUF454"/>
    <property type="match status" value="1"/>
</dbReference>
<organism evidence="3 4">
    <name type="scientific">Rhodospirillum rubrum (strain ATCC 11170 / ATH 1.1.1 / DSM 467 / LMG 4362 / NCIMB 8255 / S1)</name>
    <dbReference type="NCBI Taxonomy" id="269796"/>
    <lineage>
        <taxon>Bacteria</taxon>
        <taxon>Pseudomonadati</taxon>
        <taxon>Pseudomonadota</taxon>
        <taxon>Alphaproteobacteria</taxon>
        <taxon>Rhodospirillales</taxon>
        <taxon>Rhodospirillaceae</taxon>
        <taxon>Rhodospirillum</taxon>
    </lineage>
</organism>
<dbReference type="PhylomeDB" id="Q2RRE3"/>
<proteinExistence type="predicted"/>
<feature type="region of interest" description="Disordered" evidence="1">
    <location>
        <begin position="122"/>
        <end position="152"/>
    </location>
</feature>
<dbReference type="EMBL" id="CP000230">
    <property type="protein sequence ID" value="ABC23302.1"/>
    <property type="molecule type" value="Genomic_DNA"/>
</dbReference>
<dbReference type="PANTHER" id="PTHR35813">
    <property type="entry name" value="INNER MEMBRANE PROTEIN YBAN"/>
    <property type="match status" value="1"/>
</dbReference>
<dbReference type="InterPro" id="IPR007401">
    <property type="entry name" value="DUF454"/>
</dbReference>
<dbReference type="PANTHER" id="PTHR35813:SF1">
    <property type="entry name" value="INNER MEMBRANE PROTEIN YBAN"/>
    <property type="match status" value="1"/>
</dbReference>
<dbReference type="HOGENOM" id="CLU_113299_0_1_5"/>
<feature type="transmembrane region" description="Helical" evidence="2">
    <location>
        <begin position="7"/>
        <end position="28"/>
    </location>
</feature>
<dbReference type="AlphaFoldDB" id="Q2RRE3"/>
<dbReference type="STRING" id="269796.Rru_A2502"/>
<sequence length="152" mass="16120">MTNGKRIALLALGHACVGLGVIGAFLPVVPTTPFLLLATWAYGQSSPRLRAWLWTHPRYGKAIRGWHEHGLISRRAKVLSIGAMACSVGITAWLIGTMTVVAIQAGVLVLVAAFIASRPEHPPAEHPPAESMMTKPPPASPAASPLITPPER</sequence>
<dbReference type="KEGG" id="rru:Rru_A2502"/>
<gene>
    <name evidence="3" type="ordered locus">Rru_A2502</name>
</gene>
<keyword evidence="2" id="KW-0472">Membrane</keyword>
<accession>Q2RRE3</accession>
<protein>
    <recommendedName>
        <fullName evidence="5">DUF454 domain-containing protein</fullName>
    </recommendedName>
</protein>
<reference evidence="3 4" key="1">
    <citation type="journal article" date="2011" name="Stand. Genomic Sci.">
        <title>Complete genome sequence of Rhodospirillum rubrum type strain (S1).</title>
        <authorList>
            <person name="Munk A.C."/>
            <person name="Copeland A."/>
            <person name="Lucas S."/>
            <person name="Lapidus A."/>
            <person name="Del Rio T.G."/>
            <person name="Barry K."/>
            <person name="Detter J.C."/>
            <person name="Hammon N."/>
            <person name="Israni S."/>
            <person name="Pitluck S."/>
            <person name="Brettin T."/>
            <person name="Bruce D."/>
            <person name="Han C."/>
            <person name="Tapia R."/>
            <person name="Gilna P."/>
            <person name="Schmutz J."/>
            <person name="Larimer F."/>
            <person name="Land M."/>
            <person name="Kyrpides N.C."/>
            <person name="Mavromatis K."/>
            <person name="Richardson P."/>
            <person name="Rohde M."/>
            <person name="Goker M."/>
            <person name="Klenk H.P."/>
            <person name="Zhang Y."/>
            <person name="Roberts G.P."/>
            <person name="Reslewic S."/>
            <person name="Schwartz D.C."/>
        </authorList>
    </citation>
    <scope>NUCLEOTIDE SEQUENCE [LARGE SCALE GENOMIC DNA]</scope>
    <source>
        <strain evidence="4">ATCC 11170 / ATH 1.1.1 / DSM 467 / LMG 4362 / NCIMB 8255 / S1</strain>
    </source>
</reference>
<dbReference type="RefSeq" id="WP_011390255.1">
    <property type="nucleotide sequence ID" value="NC_007643.1"/>
</dbReference>
<keyword evidence="4" id="KW-1185">Reference proteome</keyword>
<dbReference type="Proteomes" id="UP000001929">
    <property type="component" value="Chromosome"/>
</dbReference>
<evidence type="ECO:0008006" key="5">
    <source>
        <dbReference type="Google" id="ProtNLM"/>
    </source>
</evidence>
<dbReference type="eggNOG" id="COG2832">
    <property type="taxonomic scope" value="Bacteria"/>
</dbReference>
<evidence type="ECO:0000256" key="1">
    <source>
        <dbReference type="SAM" id="MobiDB-lite"/>
    </source>
</evidence>